<dbReference type="AlphaFoldDB" id="A0A8S4G0S6"/>
<protein>
    <submittedName>
        <fullName evidence="1">(diamondback moth) hypothetical protein</fullName>
    </submittedName>
</protein>
<evidence type="ECO:0000313" key="2">
    <source>
        <dbReference type="Proteomes" id="UP000653454"/>
    </source>
</evidence>
<reference evidence="1" key="1">
    <citation type="submission" date="2020-11" db="EMBL/GenBank/DDBJ databases">
        <authorList>
            <person name="Whiteford S."/>
        </authorList>
    </citation>
    <scope>NUCLEOTIDE SEQUENCE</scope>
</reference>
<proteinExistence type="predicted"/>
<keyword evidence="2" id="KW-1185">Reference proteome</keyword>
<accession>A0A8S4G0S6</accession>
<gene>
    <name evidence="1" type="ORF">PLXY2_LOCUS12203</name>
</gene>
<name>A0A8S4G0S6_PLUXY</name>
<evidence type="ECO:0000313" key="1">
    <source>
        <dbReference type="EMBL" id="CAG9133980.1"/>
    </source>
</evidence>
<sequence>MAYNIIAQKSLCISELQFDSGLRAAASSNDKMRELNHDLDAVLDRLHAALARNITVDDSCFDNSQLRETATEMEGLLGSLIRGVEQRATLNHNKGMV</sequence>
<dbReference type="Proteomes" id="UP000653454">
    <property type="component" value="Unassembled WGS sequence"/>
</dbReference>
<dbReference type="EMBL" id="CAJHNJ030000070">
    <property type="protein sequence ID" value="CAG9133980.1"/>
    <property type="molecule type" value="Genomic_DNA"/>
</dbReference>
<comment type="caution">
    <text evidence="1">The sequence shown here is derived from an EMBL/GenBank/DDBJ whole genome shotgun (WGS) entry which is preliminary data.</text>
</comment>
<organism evidence="1 2">
    <name type="scientific">Plutella xylostella</name>
    <name type="common">Diamondback moth</name>
    <name type="synonym">Plutella maculipennis</name>
    <dbReference type="NCBI Taxonomy" id="51655"/>
    <lineage>
        <taxon>Eukaryota</taxon>
        <taxon>Metazoa</taxon>
        <taxon>Ecdysozoa</taxon>
        <taxon>Arthropoda</taxon>
        <taxon>Hexapoda</taxon>
        <taxon>Insecta</taxon>
        <taxon>Pterygota</taxon>
        <taxon>Neoptera</taxon>
        <taxon>Endopterygota</taxon>
        <taxon>Lepidoptera</taxon>
        <taxon>Glossata</taxon>
        <taxon>Ditrysia</taxon>
        <taxon>Yponomeutoidea</taxon>
        <taxon>Plutellidae</taxon>
        <taxon>Plutella</taxon>
    </lineage>
</organism>